<evidence type="ECO:0000313" key="2">
    <source>
        <dbReference type="Proteomes" id="UP001234178"/>
    </source>
</evidence>
<proteinExistence type="predicted"/>
<dbReference type="EMBL" id="JAOYFB010000039">
    <property type="protein sequence ID" value="KAK4028814.1"/>
    <property type="molecule type" value="Genomic_DNA"/>
</dbReference>
<organism evidence="1 2">
    <name type="scientific">Daphnia magna</name>
    <dbReference type="NCBI Taxonomy" id="35525"/>
    <lineage>
        <taxon>Eukaryota</taxon>
        <taxon>Metazoa</taxon>
        <taxon>Ecdysozoa</taxon>
        <taxon>Arthropoda</taxon>
        <taxon>Crustacea</taxon>
        <taxon>Branchiopoda</taxon>
        <taxon>Diplostraca</taxon>
        <taxon>Cladocera</taxon>
        <taxon>Anomopoda</taxon>
        <taxon>Daphniidae</taxon>
        <taxon>Daphnia</taxon>
    </lineage>
</organism>
<dbReference type="Proteomes" id="UP001234178">
    <property type="component" value="Unassembled WGS sequence"/>
</dbReference>
<sequence length="196" mass="21823">MSKHWCFILWKTNLHGPSFKLKELTLLTTSIHYGWRRAHCLGVKRCTGIGEDGQRCGFALAKKHTTNTCIKHYLSHSLEKTGKCDSMLIYVSPLDGNDNRRWLDCMPTNGSSSIVVPHSTHTKPVPSQLGSLLKEAVVKKLAQDSSTSTSDISLGHALGFCPISVDHCCQQKNARELCTISENQIQLDFQIQTLLT</sequence>
<keyword evidence="2" id="KW-1185">Reference proteome</keyword>
<comment type="caution">
    <text evidence="1">The sequence shown here is derived from an EMBL/GenBank/DDBJ whole genome shotgun (WGS) entry which is preliminary data.</text>
</comment>
<accession>A0ABR0AUT2</accession>
<protein>
    <submittedName>
        <fullName evidence="1">Uncharacterized protein</fullName>
    </submittedName>
</protein>
<gene>
    <name evidence="1" type="ORF">OUZ56_021832</name>
</gene>
<reference evidence="1 2" key="1">
    <citation type="journal article" date="2023" name="Nucleic Acids Res.">
        <title>The hologenome of Daphnia magna reveals possible DNA methylation and microbiome-mediated evolution of the host genome.</title>
        <authorList>
            <person name="Chaturvedi A."/>
            <person name="Li X."/>
            <person name="Dhandapani V."/>
            <person name="Marshall H."/>
            <person name="Kissane S."/>
            <person name="Cuenca-Cambronero M."/>
            <person name="Asole G."/>
            <person name="Calvet F."/>
            <person name="Ruiz-Romero M."/>
            <person name="Marangio P."/>
            <person name="Guigo R."/>
            <person name="Rago D."/>
            <person name="Mirbahai L."/>
            <person name="Eastwood N."/>
            <person name="Colbourne J.K."/>
            <person name="Zhou J."/>
            <person name="Mallon E."/>
            <person name="Orsini L."/>
        </authorList>
    </citation>
    <scope>NUCLEOTIDE SEQUENCE [LARGE SCALE GENOMIC DNA]</scope>
    <source>
        <strain evidence="1">LRV0_1</strain>
    </source>
</reference>
<name>A0ABR0AUT2_9CRUS</name>
<evidence type="ECO:0000313" key="1">
    <source>
        <dbReference type="EMBL" id="KAK4028814.1"/>
    </source>
</evidence>